<keyword evidence="2 5" id="KW-0812">Transmembrane</keyword>
<feature type="domain" description="Major facilitator superfamily (MFS) profile" evidence="6">
    <location>
        <begin position="18"/>
        <end position="427"/>
    </location>
</feature>
<comment type="subcellular location">
    <subcellularLocation>
        <location evidence="1">Cell membrane</location>
        <topology evidence="1">Multi-pass membrane protein</topology>
    </subcellularLocation>
</comment>
<dbReference type="InterPro" id="IPR020846">
    <property type="entry name" value="MFS_dom"/>
</dbReference>
<dbReference type="Pfam" id="PF07690">
    <property type="entry name" value="MFS_1"/>
    <property type="match status" value="2"/>
</dbReference>
<dbReference type="PANTHER" id="PTHR43826">
    <property type="entry name" value="GLUCOSE-6-PHOSPHATE EXCHANGER SLC37A4"/>
    <property type="match status" value="1"/>
</dbReference>
<dbReference type="Proteomes" id="UP000224915">
    <property type="component" value="Unassembled WGS sequence"/>
</dbReference>
<keyword evidence="3 5" id="KW-1133">Transmembrane helix</keyword>
<name>A0A2A9D4W9_9MICO</name>
<dbReference type="Gene3D" id="1.20.1250.20">
    <property type="entry name" value="MFS general substrate transporter like domains"/>
    <property type="match status" value="2"/>
</dbReference>
<feature type="transmembrane region" description="Helical" evidence="5">
    <location>
        <begin position="234"/>
        <end position="256"/>
    </location>
</feature>
<feature type="transmembrane region" description="Helical" evidence="5">
    <location>
        <begin position="300"/>
        <end position="319"/>
    </location>
</feature>
<dbReference type="OrthoDB" id="4332123at2"/>
<feature type="transmembrane region" description="Helical" evidence="5">
    <location>
        <begin position="142"/>
        <end position="164"/>
    </location>
</feature>
<dbReference type="GO" id="GO:0061513">
    <property type="term" value="F:glucose 6-phosphate:phosphate antiporter activity"/>
    <property type="evidence" value="ECO:0007669"/>
    <property type="project" value="TreeGrafter"/>
</dbReference>
<feature type="transmembrane region" description="Helical" evidence="5">
    <location>
        <begin position="268"/>
        <end position="288"/>
    </location>
</feature>
<feature type="transmembrane region" description="Helical" evidence="5">
    <location>
        <begin position="84"/>
        <end position="103"/>
    </location>
</feature>
<protein>
    <submittedName>
        <fullName evidence="7">Sugar phosphate permease</fullName>
    </submittedName>
</protein>
<evidence type="ECO:0000256" key="3">
    <source>
        <dbReference type="ARBA" id="ARBA00022989"/>
    </source>
</evidence>
<evidence type="ECO:0000256" key="5">
    <source>
        <dbReference type="SAM" id="Phobius"/>
    </source>
</evidence>
<dbReference type="GO" id="GO:0035435">
    <property type="term" value="P:phosphate ion transmembrane transport"/>
    <property type="evidence" value="ECO:0007669"/>
    <property type="project" value="TreeGrafter"/>
</dbReference>
<dbReference type="PANTHER" id="PTHR43826:SF3">
    <property type="entry name" value="GLUCOSE-6-PHOSPHATE EXCHANGER SLC37A4"/>
    <property type="match status" value="1"/>
</dbReference>
<sequence>MTAFADRAFQHARANPWIVWLTGCGIYFMAVLFRASLGVAGPEAVERLDLTAAQLGAFITLQLGMYALMQVPSGILLDRWGPRRVLLGAALVMGSAQIAFAFATSYPMALLARGMLGVGDSAVYLACLRLCAVWFPRQRYAVLAMLSGLFGMAGNLAATLPLTWALQDVGWVPTFAVSGGFAIAYSLLLLRPAVAAPYRSEGVDAAASPRGWRSPFQDLAQAWRGTDLGHGTRLGFWTHQATMGSGAVVSMVWGVPYLTQALGYTQDAAATMLMLLVLATLVSSFLIAPFAGRFPGRRMALALGFALGNVAAWALLLLWPGTPPTAAVIAAFAIFGCGGPASQIGFHLARDYSPSSRVSTATGLVNSGGFSAAMIGSVAVGWVLDALTGPGGATESDYRWSLGAMALITVVSTAGMVVSLLSLRGRTLRRQAAGQEVVIPVVAHWWDAPFTRHTRGPRED</sequence>
<dbReference type="RefSeq" id="WP_098469813.1">
    <property type="nucleotide sequence ID" value="NZ_PDJD01000001.1"/>
</dbReference>
<evidence type="ECO:0000256" key="2">
    <source>
        <dbReference type="ARBA" id="ARBA00022692"/>
    </source>
</evidence>
<feature type="transmembrane region" description="Helical" evidence="5">
    <location>
        <begin position="115"/>
        <end position="135"/>
    </location>
</feature>
<feature type="transmembrane region" description="Helical" evidence="5">
    <location>
        <begin position="55"/>
        <end position="77"/>
    </location>
</feature>
<organism evidence="7 8">
    <name type="scientific">Serinibacter salmoneus</name>
    <dbReference type="NCBI Taxonomy" id="556530"/>
    <lineage>
        <taxon>Bacteria</taxon>
        <taxon>Bacillati</taxon>
        <taxon>Actinomycetota</taxon>
        <taxon>Actinomycetes</taxon>
        <taxon>Micrococcales</taxon>
        <taxon>Beutenbergiaceae</taxon>
        <taxon>Serinibacter</taxon>
    </lineage>
</organism>
<dbReference type="InterPro" id="IPR011701">
    <property type="entry name" value="MFS"/>
</dbReference>
<feature type="transmembrane region" description="Helical" evidence="5">
    <location>
        <begin position="404"/>
        <end position="423"/>
    </location>
</feature>
<dbReference type="AlphaFoldDB" id="A0A2A9D4W9"/>
<dbReference type="InterPro" id="IPR036259">
    <property type="entry name" value="MFS_trans_sf"/>
</dbReference>
<evidence type="ECO:0000256" key="4">
    <source>
        <dbReference type="ARBA" id="ARBA00023136"/>
    </source>
</evidence>
<feature type="transmembrane region" description="Helical" evidence="5">
    <location>
        <begin position="17"/>
        <end position="35"/>
    </location>
</feature>
<dbReference type="SUPFAM" id="SSF103473">
    <property type="entry name" value="MFS general substrate transporter"/>
    <property type="match status" value="1"/>
</dbReference>
<comment type="caution">
    <text evidence="7">The sequence shown here is derived from an EMBL/GenBank/DDBJ whole genome shotgun (WGS) entry which is preliminary data.</text>
</comment>
<evidence type="ECO:0000313" key="7">
    <source>
        <dbReference type="EMBL" id="PFG20900.1"/>
    </source>
</evidence>
<reference evidence="7 8" key="1">
    <citation type="submission" date="2017-10" db="EMBL/GenBank/DDBJ databases">
        <title>Sequencing the genomes of 1000 actinobacteria strains.</title>
        <authorList>
            <person name="Klenk H.-P."/>
        </authorList>
    </citation>
    <scope>NUCLEOTIDE SEQUENCE [LARGE SCALE GENOMIC DNA]</scope>
    <source>
        <strain evidence="7 8">DSM 21801</strain>
    </source>
</reference>
<dbReference type="InterPro" id="IPR051337">
    <property type="entry name" value="OPA_Antiporter"/>
</dbReference>
<dbReference type="PROSITE" id="PS50850">
    <property type="entry name" value="MFS"/>
    <property type="match status" value="1"/>
</dbReference>
<feature type="transmembrane region" description="Helical" evidence="5">
    <location>
        <begin position="361"/>
        <end position="384"/>
    </location>
</feature>
<dbReference type="GO" id="GO:0005886">
    <property type="term" value="C:plasma membrane"/>
    <property type="evidence" value="ECO:0007669"/>
    <property type="project" value="UniProtKB-SubCell"/>
</dbReference>
<dbReference type="PROSITE" id="PS51257">
    <property type="entry name" value="PROKAR_LIPOPROTEIN"/>
    <property type="match status" value="1"/>
</dbReference>
<dbReference type="EMBL" id="PDJD01000001">
    <property type="protein sequence ID" value="PFG20900.1"/>
    <property type="molecule type" value="Genomic_DNA"/>
</dbReference>
<evidence type="ECO:0000256" key="1">
    <source>
        <dbReference type="ARBA" id="ARBA00004651"/>
    </source>
</evidence>
<evidence type="ECO:0000313" key="8">
    <source>
        <dbReference type="Proteomes" id="UP000224915"/>
    </source>
</evidence>
<feature type="transmembrane region" description="Helical" evidence="5">
    <location>
        <begin position="170"/>
        <end position="190"/>
    </location>
</feature>
<evidence type="ECO:0000259" key="6">
    <source>
        <dbReference type="PROSITE" id="PS50850"/>
    </source>
</evidence>
<gene>
    <name evidence="7" type="ORF">ATL40_2516</name>
</gene>
<keyword evidence="8" id="KW-1185">Reference proteome</keyword>
<keyword evidence="4 5" id="KW-0472">Membrane</keyword>
<accession>A0A2A9D4W9</accession>
<feature type="transmembrane region" description="Helical" evidence="5">
    <location>
        <begin position="325"/>
        <end position="349"/>
    </location>
</feature>
<proteinExistence type="predicted"/>